<accession>A0A4Q7YSE8</accession>
<dbReference type="GO" id="GO:0016763">
    <property type="term" value="F:pentosyltransferase activity"/>
    <property type="evidence" value="ECO:0007669"/>
    <property type="project" value="TreeGrafter"/>
</dbReference>
<dbReference type="OrthoDB" id="9811222at2"/>
<keyword evidence="6 8" id="KW-1133">Transmembrane helix</keyword>
<feature type="transmembrane region" description="Helical" evidence="8">
    <location>
        <begin position="150"/>
        <end position="166"/>
    </location>
</feature>
<keyword evidence="4 10" id="KW-0808">Transferase</keyword>
<dbReference type="EMBL" id="SHKW01000001">
    <property type="protein sequence ID" value="RZU39853.1"/>
    <property type="molecule type" value="Genomic_DNA"/>
</dbReference>
<feature type="transmembrane region" description="Helical" evidence="8">
    <location>
        <begin position="21"/>
        <end position="42"/>
    </location>
</feature>
<comment type="caution">
    <text evidence="10">The sequence shown here is derived from an EMBL/GenBank/DDBJ whole genome shotgun (WGS) entry which is preliminary data.</text>
</comment>
<dbReference type="InterPro" id="IPR038731">
    <property type="entry name" value="RgtA/B/C-like"/>
</dbReference>
<protein>
    <submittedName>
        <fullName evidence="10">Dolichyl-phosphate-mannose-protein mannosyltransferase</fullName>
    </submittedName>
</protein>
<feature type="transmembrane region" description="Helical" evidence="8">
    <location>
        <begin position="345"/>
        <end position="368"/>
    </location>
</feature>
<comment type="subcellular location">
    <subcellularLocation>
        <location evidence="1">Cell membrane</location>
        <topology evidence="1">Multi-pass membrane protein</topology>
    </subcellularLocation>
</comment>
<keyword evidence="2" id="KW-1003">Cell membrane</keyword>
<dbReference type="RefSeq" id="WP_130418001.1">
    <property type="nucleotide sequence ID" value="NZ_SHKW01000001.1"/>
</dbReference>
<proteinExistence type="predicted"/>
<keyword evidence="7 8" id="KW-0472">Membrane</keyword>
<evidence type="ECO:0000313" key="10">
    <source>
        <dbReference type="EMBL" id="RZU39853.1"/>
    </source>
</evidence>
<dbReference type="PANTHER" id="PTHR33908">
    <property type="entry name" value="MANNOSYLTRANSFERASE YKCB-RELATED"/>
    <property type="match status" value="1"/>
</dbReference>
<evidence type="ECO:0000256" key="6">
    <source>
        <dbReference type="ARBA" id="ARBA00022989"/>
    </source>
</evidence>
<evidence type="ECO:0000256" key="8">
    <source>
        <dbReference type="SAM" id="Phobius"/>
    </source>
</evidence>
<reference evidence="10 11" key="1">
    <citation type="submission" date="2019-02" db="EMBL/GenBank/DDBJ databases">
        <title>Genomic Encyclopedia of Archaeal and Bacterial Type Strains, Phase II (KMG-II): from individual species to whole genera.</title>
        <authorList>
            <person name="Goeker M."/>
        </authorList>
    </citation>
    <scope>NUCLEOTIDE SEQUENCE [LARGE SCALE GENOMIC DNA]</scope>
    <source>
        <strain evidence="10 11">DSM 18101</strain>
    </source>
</reference>
<evidence type="ECO:0000256" key="7">
    <source>
        <dbReference type="ARBA" id="ARBA00023136"/>
    </source>
</evidence>
<organism evidence="10 11">
    <name type="scientific">Edaphobacter modestus</name>
    <dbReference type="NCBI Taxonomy" id="388466"/>
    <lineage>
        <taxon>Bacteria</taxon>
        <taxon>Pseudomonadati</taxon>
        <taxon>Acidobacteriota</taxon>
        <taxon>Terriglobia</taxon>
        <taxon>Terriglobales</taxon>
        <taxon>Acidobacteriaceae</taxon>
        <taxon>Edaphobacter</taxon>
    </lineage>
</organism>
<dbReference type="Proteomes" id="UP000292958">
    <property type="component" value="Unassembled WGS sequence"/>
</dbReference>
<dbReference type="PANTHER" id="PTHR33908:SF11">
    <property type="entry name" value="MEMBRANE PROTEIN"/>
    <property type="match status" value="1"/>
</dbReference>
<evidence type="ECO:0000256" key="2">
    <source>
        <dbReference type="ARBA" id="ARBA00022475"/>
    </source>
</evidence>
<feature type="transmembrane region" description="Helical" evidence="8">
    <location>
        <begin position="213"/>
        <end position="234"/>
    </location>
</feature>
<feature type="transmembrane region" description="Helical" evidence="8">
    <location>
        <begin position="95"/>
        <end position="115"/>
    </location>
</feature>
<evidence type="ECO:0000256" key="3">
    <source>
        <dbReference type="ARBA" id="ARBA00022676"/>
    </source>
</evidence>
<keyword evidence="11" id="KW-1185">Reference proteome</keyword>
<name>A0A4Q7YSE8_9BACT</name>
<feature type="transmembrane region" description="Helical" evidence="8">
    <location>
        <begin position="315"/>
        <end position="333"/>
    </location>
</feature>
<evidence type="ECO:0000313" key="11">
    <source>
        <dbReference type="Proteomes" id="UP000292958"/>
    </source>
</evidence>
<evidence type="ECO:0000259" key="9">
    <source>
        <dbReference type="Pfam" id="PF13231"/>
    </source>
</evidence>
<evidence type="ECO:0000256" key="1">
    <source>
        <dbReference type="ARBA" id="ARBA00004651"/>
    </source>
</evidence>
<evidence type="ECO:0000256" key="5">
    <source>
        <dbReference type="ARBA" id="ARBA00022692"/>
    </source>
</evidence>
<dbReference type="Pfam" id="PF13231">
    <property type="entry name" value="PMT_2"/>
    <property type="match status" value="1"/>
</dbReference>
<dbReference type="AlphaFoldDB" id="A0A4Q7YSE8"/>
<feature type="transmembrane region" description="Helical" evidence="8">
    <location>
        <begin position="291"/>
        <end position="309"/>
    </location>
</feature>
<dbReference type="GO" id="GO:0005886">
    <property type="term" value="C:plasma membrane"/>
    <property type="evidence" value="ECO:0007669"/>
    <property type="project" value="UniProtKB-SubCell"/>
</dbReference>
<feature type="transmembrane region" description="Helical" evidence="8">
    <location>
        <begin position="265"/>
        <end position="284"/>
    </location>
</feature>
<dbReference type="InterPro" id="IPR050297">
    <property type="entry name" value="LipidA_mod_glycosyltrf_83"/>
</dbReference>
<keyword evidence="3 10" id="KW-0328">Glycosyltransferase</keyword>
<gene>
    <name evidence="10" type="ORF">BDD14_1248</name>
</gene>
<sequence length="533" mass="59380">MSTATASTTVVRPIDRSLRDALQLALLFGAIKLALHIATNLWEAHIGYGYFRDELYYLMCGRRLAWGYVDHGPIVAVQARLAETLFGHSLAGIRMLSALAGAARVFLTGLLAWSLGGRRPAQALAMLGVLLAPQFLALDSFLSMNSFESLFWMCCLLTLILLLRGYSQLGCWIAFGIAGGVGLLNKPSMTFFLVALLVGLLLTPQRRLLQTRWAAIGVALLVLIALPNLLWQMANHWPTLEFLHNGRVENKNIALAPLPFLGKQILNLGPLAIFLWVPGLVWLLRYPGAKTFRWLAYTYFIFLAAMMALHAKDYYVVPIYPVLFAAGGIVWESRFSNRRAVQTGSIFAFPVYETTLIVASLIALPMAIPVMKPDTWLAYTKATHLYDTGGNTENASSGVLPQFYADRFGWQEEVDQVTRVFHSLSPEDQRKVTIMASNYGEAGAINILGHGLPTAISGHNNYWLWGPDSATGEVMIVINGATPEEMRKFYDSVEIVGRMDHPLSMPFEHRNIYLVRGRHKDVTADWNSFKHYI</sequence>
<feature type="domain" description="Glycosyltransferase RgtA/B/C/D-like" evidence="9">
    <location>
        <begin position="70"/>
        <end position="231"/>
    </location>
</feature>
<feature type="transmembrane region" description="Helical" evidence="8">
    <location>
        <begin position="172"/>
        <end position="201"/>
    </location>
</feature>
<keyword evidence="5 8" id="KW-0812">Transmembrane</keyword>
<dbReference type="GO" id="GO:0009103">
    <property type="term" value="P:lipopolysaccharide biosynthetic process"/>
    <property type="evidence" value="ECO:0007669"/>
    <property type="project" value="UniProtKB-ARBA"/>
</dbReference>
<evidence type="ECO:0000256" key="4">
    <source>
        <dbReference type="ARBA" id="ARBA00022679"/>
    </source>
</evidence>